<organism evidence="10 11">
    <name type="scientific">Gomphillus americanus</name>
    <dbReference type="NCBI Taxonomy" id="1940652"/>
    <lineage>
        <taxon>Eukaryota</taxon>
        <taxon>Fungi</taxon>
        <taxon>Dikarya</taxon>
        <taxon>Ascomycota</taxon>
        <taxon>Pezizomycotina</taxon>
        <taxon>Lecanoromycetes</taxon>
        <taxon>OSLEUM clade</taxon>
        <taxon>Ostropomycetidae</taxon>
        <taxon>Ostropales</taxon>
        <taxon>Graphidaceae</taxon>
        <taxon>Gomphilloideae</taxon>
        <taxon>Gomphillus</taxon>
    </lineage>
</organism>
<sequence>MSFKQGTTIQMEDYLNNSGFSLGNLKTVAGGLLGVWAAYCIGLVVYRLYIDPLSSIPGPKIAAATGWYEFYYDVIKRGQYIYRIEEMHKQYGPIIRINPYEVIINDAEFYNEVYVASNTRRTGIWPRYRKGIGFDGSHTMTANHELHRRRRKPLEPYFSRLGINRMEPTLVDEAKLLSTRLEAMKGSKAIVRLDHVFSAFAGDVIGRICAETPPYMMRLPDFGRDWHDLIERIVGQLLLFMHIPELVSLARLIPTGVLFYIYPGASGFNEFRKLASQHIEDAKKQKMRPEQVDENATSSIFRHIISMDIPESELSTERLSREAMVLFGAGTATTARTMGFISYYLLTNPHMKERLSNELAPLMADYPNNLPKWADLEKLDYLQALIKEGLRLSFGVMRRLPRTSPDIDLVYKQYVIPKDTPVGMAAYSLHTDPEVYPEPFKFIPERWLGNIDPRMNRNWVPFSRGSRNCLGINLAYAEMNWALATIFRPNGPDISIYETDESDIAQAVDFLMPLPKLSSRGTRIMVN</sequence>
<comment type="cofactor">
    <cofactor evidence="1 7">
        <name>heme</name>
        <dbReference type="ChEBI" id="CHEBI:30413"/>
    </cofactor>
</comment>
<dbReference type="PRINTS" id="PR00385">
    <property type="entry name" value="P450"/>
</dbReference>
<evidence type="ECO:0000313" key="10">
    <source>
        <dbReference type="EMBL" id="CAF9915915.1"/>
    </source>
</evidence>
<keyword evidence="7 8" id="KW-0349">Heme</keyword>
<dbReference type="InterPro" id="IPR001128">
    <property type="entry name" value="Cyt_P450"/>
</dbReference>
<dbReference type="EMBL" id="CAJPDQ010000010">
    <property type="protein sequence ID" value="CAF9915915.1"/>
    <property type="molecule type" value="Genomic_DNA"/>
</dbReference>
<evidence type="ECO:0000256" key="5">
    <source>
        <dbReference type="ARBA" id="ARBA00023004"/>
    </source>
</evidence>
<dbReference type="PROSITE" id="PS00086">
    <property type="entry name" value="CYTOCHROME_P450"/>
    <property type="match status" value="1"/>
</dbReference>
<dbReference type="InterPro" id="IPR050121">
    <property type="entry name" value="Cytochrome_P450_monoxygenase"/>
</dbReference>
<feature type="binding site" description="axial binding residue" evidence="7">
    <location>
        <position position="469"/>
    </location>
    <ligand>
        <name>heme</name>
        <dbReference type="ChEBI" id="CHEBI:30413"/>
    </ligand>
    <ligandPart>
        <name>Fe</name>
        <dbReference type="ChEBI" id="CHEBI:18248"/>
    </ligandPart>
</feature>
<dbReference type="PANTHER" id="PTHR24305">
    <property type="entry name" value="CYTOCHROME P450"/>
    <property type="match status" value="1"/>
</dbReference>
<dbReference type="Pfam" id="PF00067">
    <property type="entry name" value="p450"/>
    <property type="match status" value="1"/>
</dbReference>
<evidence type="ECO:0000256" key="2">
    <source>
        <dbReference type="ARBA" id="ARBA00010617"/>
    </source>
</evidence>
<dbReference type="Gene3D" id="1.10.630.10">
    <property type="entry name" value="Cytochrome P450"/>
    <property type="match status" value="1"/>
</dbReference>
<evidence type="ECO:0008006" key="12">
    <source>
        <dbReference type="Google" id="ProtNLM"/>
    </source>
</evidence>
<dbReference type="SUPFAM" id="SSF48264">
    <property type="entry name" value="Cytochrome P450"/>
    <property type="match status" value="1"/>
</dbReference>
<dbReference type="CDD" id="cd11062">
    <property type="entry name" value="CYP58-like"/>
    <property type="match status" value="1"/>
</dbReference>
<evidence type="ECO:0000256" key="9">
    <source>
        <dbReference type="SAM" id="Phobius"/>
    </source>
</evidence>
<evidence type="ECO:0000256" key="8">
    <source>
        <dbReference type="RuleBase" id="RU000461"/>
    </source>
</evidence>
<dbReference type="PANTHER" id="PTHR24305:SF157">
    <property type="entry name" value="N-ACETYLTRYPTOPHAN 6-HYDROXYLASE IVOC-RELATED"/>
    <property type="match status" value="1"/>
</dbReference>
<dbReference type="InterPro" id="IPR002401">
    <property type="entry name" value="Cyt_P450_E_grp-I"/>
</dbReference>
<dbReference type="GO" id="GO:0016705">
    <property type="term" value="F:oxidoreductase activity, acting on paired donors, with incorporation or reduction of molecular oxygen"/>
    <property type="evidence" value="ECO:0007669"/>
    <property type="project" value="InterPro"/>
</dbReference>
<keyword evidence="9" id="KW-0472">Membrane</keyword>
<dbReference type="Proteomes" id="UP000664169">
    <property type="component" value="Unassembled WGS sequence"/>
</dbReference>
<keyword evidence="9" id="KW-1133">Transmembrane helix</keyword>
<dbReference type="OrthoDB" id="3945418at2759"/>
<accession>A0A8H3F2C2</accession>
<keyword evidence="4 8" id="KW-0560">Oxidoreductase</keyword>
<keyword evidence="6 8" id="KW-0503">Monooxygenase</keyword>
<evidence type="ECO:0000313" key="11">
    <source>
        <dbReference type="Proteomes" id="UP000664169"/>
    </source>
</evidence>
<protein>
    <recommendedName>
        <fullName evidence="12">Cytochrome P450</fullName>
    </recommendedName>
</protein>
<dbReference type="GO" id="GO:0004497">
    <property type="term" value="F:monooxygenase activity"/>
    <property type="evidence" value="ECO:0007669"/>
    <property type="project" value="UniProtKB-KW"/>
</dbReference>
<dbReference type="GO" id="GO:0020037">
    <property type="term" value="F:heme binding"/>
    <property type="evidence" value="ECO:0007669"/>
    <property type="project" value="InterPro"/>
</dbReference>
<proteinExistence type="inferred from homology"/>
<dbReference type="InterPro" id="IPR017972">
    <property type="entry name" value="Cyt_P450_CS"/>
</dbReference>
<gene>
    <name evidence="10" type="ORF">GOMPHAMPRED_000893</name>
</gene>
<evidence type="ECO:0000256" key="3">
    <source>
        <dbReference type="ARBA" id="ARBA00022723"/>
    </source>
</evidence>
<dbReference type="AlphaFoldDB" id="A0A8H3F2C2"/>
<keyword evidence="3 7" id="KW-0479">Metal-binding</keyword>
<comment type="caution">
    <text evidence="10">The sequence shown here is derived from an EMBL/GenBank/DDBJ whole genome shotgun (WGS) entry which is preliminary data.</text>
</comment>
<keyword evidence="11" id="KW-1185">Reference proteome</keyword>
<name>A0A8H3F2C2_9LECA</name>
<evidence type="ECO:0000256" key="6">
    <source>
        <dbReference type="ARBA" id="ARBA00023033"/>
    </source>
</evidence>
<evidence type="ECO:0000256" key="1">
    <source>
        <dbReference type="ARBA" id="ARBA00001971"/>
    </source>
</evidence>
<comment type="similarity">
    <text evidence="2 8">Belongs to the cytochrome P450 family.</text>
</comment>
<keyword evidence="9" id="KW-0812">Transmembrane</keyword>
<evidence type="ECO:0000256" key="7">
    <source>
        <dbReference type="PIRSR" id="PIRSR602401-1"/>
    </source>
</evidence>
<dbReference type="PRINTS" id="PR00463">
    <property type="entry name" value="EP450I"/>
</dbReference>
<evidence type="ECO:0000256" key="4">
    <source>
        <dbReference type="ARBA" id="ARBA00023002"/>
    </source>
</evidence>
<reference evidence="10" key="1">
    <citation type="submission" date="2021-03" db="EMBL/GenBank/DDBJ databases">
        <authorList>
            <person name="Tagirdzhanova G."/>
        </authorList>
    </citation>
    <scope>NUCLEOTIDE SEQUENCE</scope>
</reference>
<keyword evidence="5 7" id="KW-0408">Iron</keyword>
<dbReference type="GO" id="GO:0005506">
    <property type="term" value="F:iron ion binding"/>
    <property type="evidence" value="ECO:0007669"/>
    <property type="project" value="InterPro"/>
</dbReference>
<feature type="transmembrane region" description="Helical" evidence="9">
    <location>
        <begin position="28"/>
        <end position="50"/>
    </location>
</feature>
<dbReference type="InterPro" id="IPR036396">
    <property type="entry name" value="Cyt_P450_sf"/>
</dbReference>